<name>T1CUH8_9ZZZZ</name>
<reference evidence="1" key="2">
    <citation type="journal article" date="2014" name="ISME J.">
        <title>Microbial stratification in low pH oxic and suboxic macroscopic growths along an acid mine drainage.</title>
        <authorList>
            <person name="Mendez-Garcia C."/>
            <person name="Mesa V."/>
            <person name="Sprenger R.R."/>
            <person name="Richter M."/>
            <person name="Diez M.S."/>
            <person name="Solano J."/>
            <person name="Bargiela R."/>
            <person name="Golyshina O.V."/>
            <person name="Manteca A."/>
            <person name="Ramos J.L."/>
            <person name="Gallego J.R."/>
            <person name="Llorente I."/>
            <person name="Martins Dos Santos V.A."/>
            <person name="Jensen O.N."/>
            <person name="Pelaez A.I."/>
            <person name="Sanchez J."/>
            <person name="Ferrer M."/>
        </authorList>
    </citation>
    <scope>NUCLEOTIDE SEQUENCE</scope>
</reference>
<protein>
    <recommendedName>
        <fullName evidence="2">ISKra4 family transposase</fullName>
    </recommendedName>
</protein>
<comment type="caution">
    <text evidence="1">The sequence shown here is derived from an EMBL/GenBank/DDBJ whole genome shotgun (WGS) entry which is preliminary data.</text>
</comment>
<organism evidence="1">
    <name type="scientific">mine drainage metagenome</name>
    <dbReference type="NCBI Taxonomy" id="410659"/>
    <lineage>
        <taxon>unclassified sequences</taxon>
        <taxon>metagenomes</taxon>
        <taxon>ecological metagenomes</taxon>
    </lineage>
</organism>
<accession>T1CUH8</accession>
<proteinExistence type="predicted"/>
<sequence length="210" mass="23572">AAAFDEAWRRDPGHERTWIALVDGARHQIERIKAEAKAREVDVTIVCDFVHVMEYLWSSAWSFFDEGDPAAEAWVADKALGVLHGGAATVAASIRRKATCLDLAPDKRKNADTCADYLLAKKEYLCYDRALGQGWPIGTGVIEGAVRHLVKDRLDLTGSRWGLNGAEAILKLRALRSNGDFEDYWKFHLDRERHRVHEARYVNGAMPRAA</sequence>
<gene>
    <name evidence="1" type="ORF">B1B_03685</name>
</gene>
<feature type="non-terminal residue" evidence="1">
    <location>
        <position position="1"/>
    </location>
</feature>
<dbReference type="EMBL" id="AUZY01002275">
    <property type="protein sequence ID" value="EQD72569.1"/>
    <property type="molecule type" value="Genomic_DNA"/>
</dbReference>
<evidence type="ECO:0008006" key="2">
    <source>
        <dbReference type="Google" id="ProtNLM"/>
    </source>
</evidence>
<reference evidence="1" key="1">
    <citation type="submission" date="2013-08" db="EMBL/GenBank/DDBJ databases">
        <authorList>
            <person name="Mendez C."/>
            <person name="Richter M."/>
            <person name="Ferrer M."/>
            <person name="Sanchez J."/>
        </authorList>
    </citation>
    <scope>NUCLEOTIDE SEQUENCE</scope>
</reference>
<dbReference type="AlphaFoldDB" id="T1CUH8"/>
<evidence type="ECO:0000313" key="1">
    <source>
        <dbReference type="EMBL" id="EQD72569.1"/>
    </source>
</evidence>